<dbReference type="PANTHER" id="PTHR47991">
    <property type="entry name" value="OXOGLUTARATE/IRON-DEPENDENT DIOXYGENASE"/>
    <property type="match status" value="1"/>
</dbReference>
<dbReference type="AlphaFoldDB" id="A0A6I9SI42"/>
<dbReference type="InterPro" id="IPR044861">
    <property type="entry name" value="IPNS-like_FE2OG_OXY"/>
</dbReference>
<keyword evidence="6" id="KW-1185">Reference proteome</keyword>
<keyword evidence="2 4" id="KW-0479">Metal-binding</keyword>
<dbReference type="Gene3D" id="2.60.120.330">
    <property type="entry name" value="B-lactam Antibiotic, Isopenicillin N Synthase, Chain"/>
    <property type="match status" value="1"/>
</dbReference>
<dbReference type="GO" id="GO:0009805">
    <property type="term" value="P:coumarin biosynthetic process"/>
    <property type="evidence" value="ECO:0007669"/>
    <property type="project" value="UniProtKB-ARBA"/>
</dbReference>
<dbReference type="PROSITE" id="PS51471">
    <property type="entry name" value="FE2OG_OXY"/>
    <property type="match status" value="1"/>
</dbReference>
<evidence type="ECO:0000259" key="5">
    <source>
        <dbReference type="PROSITE" id="PS51471"/>
    </source>
</evidence>
<dbReference type="Pfam" id="PF14226">
    <property type="entry name" value="DIOX_N"/>
    <property type="match status" value="1"/>
</dbReference>
<accession>A0A6I9SI42</accession>
<evidence type="ECO:0000256" key="3">
    <source>
        <dbReference type="ARBA" id="ARBA00023004"/>
    </source>
</evidence>
<name>A0A6I9SI42_SESIN</name>
<organism evidence="6 7">
    <name type="scientific">Sesamum indicum</name>
    <name type="common">Oriental sesame</name>
    <name type="synonym">Sesamum orientale</name>
    <dbReference type="NCBI Taxonomy" id="4182"/>
    <lineage>
        <taxon>Eukaryota</taxon>
        <taxon>Viridiplantae</taxon>
        <taxon>Streptophyta</taxon>
        <taxon>Embryophyta</taxon>
        <taxon>Tracheophyta</taxon>
        <taxon>Spermatophyta</taxon>
        <taxon>Magnoliopsida</taxon>
        <taxon>eudicotyledons</taxon>
        <taxon>Gunneridae</taxon>
        <taxon>Pentapetalae</taxon>
        <taxon>asterids</taxon>
        <taxon>lamiids</taxon>
        <taxon>Lamiales</taxon>
        <taxon>Pedaliaceae</taxon>
        <taxon>Sesamum</taxon>
    </lineage>
</organism>
<protein>
    <submittedName>
        <fullName evidence="7">Probable 2-oxoglutarate-dependent dioxygenase At3g111800</fullName>
    </submittedName>
</protein>
<evidence type="ECO:0000256" key="4">
    <source>
        <dbReference type="RuleBase" id="RU003682"/>
    </source>
</evidence>
<dbReference type="SUPFAM" id="SSF51197">
    <property type="entry name" value="Clavaminate synthase-like"/>
    <property type="match status" value="1"/>
</dbReference>
<dbReference type="OrthoDB" id="288590at2759"/>
<dbReference type="InParanoid" id="A0A6I9SI42"/>
<reference evidence="7" key="1">
    <citation type="submission" date="2025-08" db="UniProtKB">
        <authorList>
            <consortium name="RefSeq"/>
        </authorList>
    </citation>
    <scope>IDENTIFICATION</scope>
</reference>
<evidence type="ECO:0000313" key="7">
    <source>
        <dbReference type="RefSeq" id="XP_011069420.2"/>
    </source>
</evidence>
<dbReference type="GO" id="GO:0002238">
    <property type="term" value="P:response to molecule of fungal origin"/>
    <property type="evidence" value="ECO:0007669"/>
    <property type="project" value="UniProtKB-ARBA"/>
</dbReference>
<dbReference type="KEGG" id="sind:105155247"/>
<keyword evidence="7" id="KW-0223">Dioxygenase</keyword>
<dbReference type="GO" id="GO:0046872">
    <property type="term" value="F:metal ion binding"/>
    <property type="evidence" value="ECO:0007669"/>
    <property type="project" value="UniProtKB-KW"/>
</dbReference>
<dbReference type="InterPro" id="IPR026992">
    <property type="entry name" value="DIOX_N"/>
</dbReference>
<keyword evidence="3 4" id="KW-0408">Iron</keyword>
<evidence type="ECO:0000313" key="6">
    <source>
        <dbReference type="Proteomes" id="UP000504604"/>
    </source>
</evidence>
<dbReference type="InterPro" id="IPR005123">
    <property type="entry name" value="Oxoglu/Fe-dep_dioxygenase_dom"/>
</dbReference>
<dbReference type="InterPro" id="IPR050295">
    <property type="entry name" value="Plant_2OG-oxidoreductases"/>
</dbReference>
<keyword evidence="4" id="KW-0560">Oxidoreductase</keyword>
<sequence length="289" mass="32249">MDCPGDWPEPIVRVQSLSESCNDAIPERYVKPPEARPLLGSTLDANIPLIDLGGLHDDSLREATLGHVSEACREWGFFMVVNHGISDELLDRAREVWRQFFHQPMEVKQAYANSPKTYEGYGSRLGVEKGAVLDWSDYYYLHYLPCNLRDFNKWPALPNHLREVIAEYSAEIVRLGGVLLKILSINLGLSENFLQNAFGGSDIGACLRVNFYPKCPQPDLTLGLSSHSDPGGMTFLLPDQHVPGLQVRRGDGWITVKPAPHALIVNIGDQIQVLVLLSPSIINHFIIIN</sequence>
<dbReference type="GeneID" id="105155247"/>
<gene>
    <name evidence="7" type="primary">LOC105155247</name>
</gene>
<dbReference type="Gramene" id="SIN_1000101.t">
    <property type="protein sequence ID" value="SIN_1000101.t"/>
    <property type="gene ID" value="SIN_1000101"/>
</dbReference>
<dbReference type="RefSeq" id="XP_011069420.2">
    <property type="nucleotide sequence ID" value="XM_011071118.2"/>
</dbReference>
<proteinExistence type="inferred from homology"/>
<dbReference type="Proteomes" id="UP000504604">
    <property type="component" value="Unplaced"/>
</dbReference>
<comment type="similarity">
    <text evidence="1 4">Belongs to the iron/ascorbate-dependent oxidoreductase family.</text>
</comment>
<dbReference type="GO" id="GO:0016706">
    <property type="term" value="F:2-oxoglutarate-dependent dioxygenase activity"/>
    <property type="evidence" value="ECO:0007669"/>
    <property type="project" value="UniProtKB-ARBA"/>
</dbReference>
<evidence type="ECO:0000256" key="1">
    <source>
        <dbReference type="ARBA" id="ARBA00008056"/>
    </source>
</evidence>
<dbReference type="InterPro" id="IPR027443">
    <property type="entry name" value="IPNS-like_sf"/>
</dbReference>
<feature type="domain" description="Fe2OG dioxygenase" evidence="5">
    <location>
        <begin position="202"/>
        <end position="289"/>
    </location>
</feature>
<evidence type="ECO:0000256" key="2">
    <source>
        <dbReference type="ARBA" id="ARBA00022723"/>
    </source>
</evidence>
<dbReference type="Pfam" id="PF03171">
    <property type="entry name" value="2OG-FeII_Oxy"/>
    <property type="match status" value="1"/>
</dbReference>